<organism evidence="7 8">
    <name type="scientific">Capsicum annuum</name>
    <name type="common">Capsicum pepper</name>
    <dbReference type="NCBI Taxonomy" id="4072"/>
    <lineage>
        <taxon>Eukaryota</taxon>
        <taxon>Viridiplantae</taxon>
        <taxon>Streptophyta</taxon>
        <taxon>Embryophyta</taxon>
        <taxon>Tracheophyta</taxon>
        <taxon>Spermatophyta</taxon>
        <taxon>Magnoliopsida</taxon>
        <taxon>eudicotyledons</taxon>
        <taxon>Gunneridae</taxon>
        <taxon>Pentapetalae</taxon>
        <taxon>asterids</taxon>
        <taxon>lamiids</taxon>
        <taxon>Solanales</taxon>
        <taxon>Solanaceae</taxon>
        <taxon>Solanoideae</taxon>
        <taxon>Capsiceae</taxon>
        <taxon>Capsicum</taxon>
    </lineage>
</organism>
<keyword evidence="2" id="KW-0805">Transcription regulation</keyword>
<reference evidence="7 8" key="1">
    <citation type="journal article" date="2014" name="Nat. Genet.">
        <title>Genome sequence of the hot pepper provides insights into the evolution of pungency in Capsicum species.</title>
        <authorList>
            <person name="Kim S."/>
            <person name="Park M."/>
            <person name="Yeom S.I."/>
            <person name="Kim Y.M."/>
            <person name="Lee J.M."/>
            <person name="Lee H.A."/>
            <person name="Seo E."/>
            <person name="Choi J."/>
            <person name="Cheong K."/>
            <person name="Kim K.T."/>
            <person name="Jung K."/>
            <person name="Lee G.W."/>
            <person name="Oh S.K."/>
            <person name="Bae C."/>
            <person name="Kim S.B."/>
            <person name="Lee H.Y."/>
            <person name="Kim S.Y."/>
            <person name="Kim M.S."/>
            <person name="Kang B.C."/>
            <person name="Jo Y.D."/>
            <person name="Yang H.B."/>
            <person name="Jeong H.J."/>
            <person name="Kang W.H."/>
            <person name="Kwon J.K."/>
            <person name="Shin C."/>
            <person name="Lim J.Y."/>
            <person name="Park J.H."/>
            <person name="Huh J.H."/>
            <person name="Kim J.S."/>
            <person name="Kim B.D."/>
            <person name="Cohen O."/>
            <person name="Paran I."/>
            <person name="Suh M.C."/>
            <person name="Lee S.B."/>
            <person name="Kim Y.K."/>
            <person name="Shin Y."/>
            <person name="Noh S.J."/>
            <person name="Park J."/>
            <person name="Seo Y.S."/>
            <person name="Kwon S.Y."/>
            <person name="Kim H.A."/>
            <person name="Park J.M."/>
            <person name="Kim H.J."/>
            <person name="Choi S.B."/>
            <person name="Bosland P.W."/>
            <person name="Reeves G."/>
            <person name="Jo S.H."/>
            <person name="Lee B.W."/>
            <person name="Cho H.T."/>
            <person name="Choi H.S."/>
            <person name="Lee M.S."/>
            <person name="Yu Y."/>
            <person name="Do Choi Y."/>
            <person name="Park B.S."/>
            <person name="van Deynze A."/>
            <person name="Ashrafi H."/>
            <person name="Hill T."/>
            <person name="Kim W.T."/>
            <person name="Pai H.S."/>
            <person name="Ahn H.K."/>
            <person name="Yeam I."/>
            <person name="Giovannoni J.J."/>
            <person name="Rose J.K."/>
            <person name="Sorensen I."/>
            <person name="Lee S.J."/>
            <person name="Kim R.W."/>
            <person name="Choi I.Y."/>
            <person name="Choi B.S."/>
            <person name="Lim J.S."/>
            <person name="Lee Y.H."/>
            <person name="Choi D."/>
        </authorList>
    </citation>
    <scope>NUCLEOTIDE SEQUENCE [LARGE SCALE GENOMIC DNA]</scope>
    <source>
        <strain evidence="8">cv. CM334</strain>
    </source>
</reference>
<evidence type="ECO:0000313" key="7">
    <source>
        <dbReference type="EMBL" id="PHT65460.1"/>
    </source>
</evidence>
<dbReference type="OMA" id="RSHEFQE"/>
<dbReference type="SMR" id="A0A2G2Y6U6"/>
<evidence type="ECO:0000259" key="6">
    <source>
        <dbReference type="PROSITE" id="PS51005"/>
    </source>
</evidence>
<dbReference type="AlphaFoldDB" id="A0A2G2Y6U6"/>
<keyword evidence="3" id="KW-0238">DNA-binding</keyword>
<dbReference type="Pfam" id="PF02365">
    <property type="entry name" value="NAM"/>
    <property type="match status" value="1"/>
</dbReference>
<dbReference type="InterPro" id="IPR003441">
    <property type="entry name" value="NAC-dom"/>
</dbReference>
<dbReference type="InterPro" id="IPR036093">
    <property type="entry name" value="NAC_dom_sf"/>
</dbReference>
<evidence type="ECO:0000256" key="2">
    <source>
        <dbReference type="ARBA" id="ARBA00023015"/>
    </source>
</evidence>
<dbReference type="Gene3D" id="2.170.150.80">
    <property type="entry name" value="NAC domain"/>
    <property type="match status" value="1"/>
</dbReference>
<dbReference type="PANTHER" id="PTHR31989">
    <property type="entry name" value="NAC DOMAIN-CONTAINING PROTEIN 82-RELATED"/>
    <property type="match status" value="1"/>
</dbReference>
<keyword evidence="5" id="KW-0539">Nucleus</keyword>
<accession>A0A2G2Y6U6</accession>
<keyword evidence="8" id="KW-1185">Reference proteome</keyword>
<dbReference type="SUPFAM" id="SSF101941">
    <property type="entry name" value="NAC domain"/>
    <property type="match status" value="1"/>
</dbReference>
<evidence type="ECO:0000256" key="5">
    <source>
        <dbReference type="ARBA" id="ARBA00023242"/>
    </source>
</evidence>
<dbReference type="GO" id="GO:0006355">
    <property type="term" value="P:regulation of DNA-templated transcription"/>
    <property type="evidence" value="ECO:0007669"/>
    <property type="project" value="InterPro"/>
</dbReference>
<evidence type="ECO:0000256" key="4">
    <source>
        <dbReference type="ARBA" id="ARBA00023163"/>
    </source>
</evidence>
<dbReference type="Proteomes" id="UP000222542">
    <property type="component" value="Unassembled WGS sequence"/>
</dbReference>
<protein>
    <recommendedName>
        <fullName evidence="6">NAC domain-containing protein</fullName>
    </recommendedName>
</protein>
<dbReference type="Gramene" id="PHT65460">
    <property type="protein sequence ID" value="PHT65460"/>
    <property type="gene ID" value="T459_29885"/>
</dbReference>
<dbReference type="EMBL" id="AYRZ02000012">
    <property type="protein sequence ID" value="PHT65460.1"/>
    <property type="molecule type" value="Genomic_DNA"/>
</dbReference>
<dbReference type="STRING" id="4072.A0A2G2Y6U6"/>
<evidence type="ECO:0000256" key="1">
    <source>
        <dbReference type="ARBA" id="ARBA00004123"/>
    </source>
</evidence>
<sequence>MSSAVSIQFHPVEAELINLLKRFLKGEHLRCPIKFVEIYGDQTPWQFYGSEDKSGYFITPLKKRKKSDQNHARTCGNGTWRGQTSAVPIKNRKGGSVVGYRRNYIYTSKGNKTSGSATTNWLMREYFVGDDFFKVNNIPKQDYALCRIKKHVRVKMDDDDDAVNMEEQDALETIRGMLLQPDSTCCTTQEVTEETDQWESIINEVCDEKIDGIENTTALVDGEYDLRGCGEISDVQEDGADVIGSNGIWEAINGILNDVTVDIPDDLWLDVDHQPPLLLISSST</sequence>
<evidence type="ECO:0000313" key="8">
    <source>
        <dbReference type="Proteomes" id="UP000222542"/>
    </source>
</evidence>
<keyword evidence="4" id="KW-0804">Transcription</keyword>
<gene>
    <name evidence="7" type="ORF">T459_29885</name>
</gene>
<reference evidence="7 8" key="2">
    <citation type="journal article" date="2017" name="Genome Biol.">
        <title>New reference genome sequences of hot pepper reveal the massive evolution of plant disease-resistance genes by retroduplication.</title>
        <authorList>
            <person name="Kim S."/>
            <person name="Park J."/>
            <person name="Yeom S.I."/>
            <person name="Kim Y.M."/>
            <person name="Seo E."/>
            <person name="Kim K.T."/>
            <person name="Kim M.S."/>
            <person name="Lee J.M."/>
            <person name="Cheong K."/>
            <person name="Shin H.S."/>
            <person name="Kim S.B."/>
            <person name="Han K."/>
            <person name="Lee J."/>
            <person name="Park M."/>
            <person name="Lee H.A."/>
            <person name="Lee H.Y."/>
            <person name="Lee Y."/>
            <person name="Oh S."/>
            <person name="Lee J.H."/>
            <person name="Choi E."/>
            <person name="Choi E."/>
            <person name="Lee S.E."/>
            <person name="Jeon J."/>
            <person name="Kim H."/>
            <person name="Choi G."/>
            <person name="Song H."/>
            <person name="Lee J."/>
            <person name="Lee S.C."/>
            <person name="Kwon J.K."/>
            <person name="Lee H.Y."/>
            <person name="Koo N."/>
            <person name="Hong Y."/>
            <person name="Kim R.W."/>
            <person name="Kang W.H."/>
            <person name="Huh J.H."/>
            <person name="Kang B.C."/>
            <person name="Yang T.J."/>
            <person name="Lee Y.H."/>
            <person name="Bennetzen J.L."/>
            <person name="Choi D."/>
        </authorList>
    </citation>
    <scope>NUCLEOTIDE SEQUENCE [LARGE SCALE GENOMIC DNA]</scope>
    <source>
        <strain evidence="8">cv. CM334</strain>
    </source>
</reference>
<comment type="subcellular location">
    <subcellularLocation>
        <location evidence="1">Nucleus</location>
    </subcellularLocation>
</comment>
<dbReference type="GO" id="GO:0005634">
    <property type="term" value="C:nucleus"/>
    <property type="evidence" value="ECO:0007669"/>
    <property type="project" value="UniProtKB-SubCell"/>
</dbReference>
<dbReference type="PROSITE" id="PS51005">
    <property type="entry name" value="NAC"/>
    <property type="match status" value="1"/>
</dbReference>
<feature type="domain" description="NAC" evidence="6">
    <location>
        <begin position="3"/>
        <end position="151"/>
    </location>
</feature>
<dbReference type="OrthoDB" id="1261662at2759"/>
<evidence type="ECO:0000256" key="3">
    <source>
        <dbReference type="ARBA" id="ARBA00023125"/>
    </source>
</evidence>
<dbReference type="GO" id="GO:0003677">
    <property type="term" value="F:DNA binding"/>
    <property type="evidence" value="ECO:0007669"/>
    <property type="project" value="UniProtKB-KW"/>
</dbReference>
<name>A0A2G2Y6U6_CAPAN</name>
<comment type="caution">
    <text evidence="7">The sequence shown here is derived from an EMBL/GenBank/DDBJ whole genome shotgun (WGS) entry which is preliminary data.</text>
</comment>
<proteinExistence type="predicted"/>